<sequence length="174" mass="19269">MRLKNATSKVFQSALKTAQLTGSIEIVIAEETNLQEEISDYISENENAWTFSANDLPKSPAAFWQGIANGIGDVEQTNRNKMVNVIRHLKKVGGECLFIISDAQELSSMIMGSLTNVSSLKVIGFVFIGNRKIGTRLRQSNVSYTTSYIDNIEQENGPASSDRMLTTQKAIFRD</sequence>
<name>A0ABU7U4J1_9PROT</name>
<comment type="caution">
    <text evidence="1">The sequence shown here is derived from an EMBL/GenBank/DDBJ whole genome shotgun (WGS) entry which is preliminary data.</text>
</comment>
<proteinExistence type="predicted"/>
<evidence type="ECO:0000313" key="2">
    <source>
        <dbReference type="Proteomes" id="UP001312908"/>
    </source>
</evidence>
<dbReference type="Proteomes" id="UP001312908">
    <property type="component" value="Unassembled WGS sequence"/>
</dbReference>
<reference evidence="1 2" key="1">
    <citation type="submission" date="2023-10" db="EMBL/GenBank/DDBJ databases">
        <title>Sorlinia euscelidii gen. nov., sp. nov., an acetic acid bacteria isolated from the gut of Euscelidius variegatus emitter.</title>
        <authorList>
            <person name="Michoud G."/>
            <person name="Marasco R."/>
            <person name="Seferji K."/>
            <person name="Gonella E."/>
            <person name="Garuglieri E."/>
            <person name="Alma A."/>
            <person name="Mapelli F."/>
            <person name="Borin S."/>
            <person name="Daffonchio D."/>
            <person name="Crotti E."/>
        </authorList>
    </citation>
    <scope>NUCLEOTIDE SEQUENCE [LARGE SCALE GENOMIC DNA]</scope>
    <source>
        <strain evidence="1 2">EV16P</strain>
    </source>
</reference>
<dbReference type="EMBL" id="JAWJZY010000002">
    <property type="protein sequence ID" value="MEE8658812.1"/>
    <property type="molecule type" value="Genomic_DNA"/>
</dbReference>
<gene>
    <name evidence="1" type="ORF">DOFOFD_07290</name>
</gene>
<accession>A0ABU7U4J1</accession>
<protein>
    <submittedName>
        <fullName evidence="1">Uncharacterized protein</fullName>
    </submittedName>
</protein>
<keyword evidence="2" id="KW-1185">Reference proteome</keyword>
<evidence type="ECO:0000313" key="1">
    <source>
        <dbReference type="EMBL" id="MEE8658812.1"/>
    </source>
</evidence>
<organism evidence="1 2">
    <name type="scientific">Sorlinia euscelidii</name>
    <dbReference type="NCBI Taxonomy" id="3081148"/>
    <lineage>
        <taxon>Bacteria</taxon>
        <taxon>Pseudomonadati</taxon>
        <taxon>Pseudomonadota</taxon>
        <taxon>Alphaproteobacteria</taxon>
        <taxon>Acetobacterales</taxon>
        <taxon>Acetobacteraceae</taxon>
        <taxon>Sorlinia</taxon>
    </lineage>
</organism>
<dbReference type="RefSeq" id="WP_394819683.1">
    <property type="nucleotide sequence ID" value="NZ_JAWJZY010000002.1"/>
</dbReference>